<dbReference type="InterPro" id="IPR022488">
    <property type="entry name" value="PPK2-related"/>
</dbReference>
<dbReference type="PANTHER" id="PTHR34383">
    <property type="entry name" value="POLYPHOSPHATE:AMP PHOSPHOTRANSFERASE-RELATED"/>
    <property type="match status" value="1"/>
</dbReference>
<dbReference type="GO" id="GO:0008976">
    <property type="term" value="F:polyphosphate kinase activity"/>
    <property type="evidence" value="ECO:0007669"/>
    <property type="project" value="UniProtKB-EC"/>
</dbReference>
<dbReference type="RefSeq" id="WP_379978984.1">
    <property type="nucleotide sequence ID" value="NZ_JBHSFV010000006.1"/>
</dbReference>
<dbReference type="EMBL" id="JBHSFV010000006">
    <property type="protein sequence ID" value="MFC4634587.1"/>
    <property type="molecule type" value="Genomic_DNA"/>
</dbReference>
<sequence>MSTIATTLSKEDISLLNSKIGLEILLKSKKIDIPKTLAELKYINTLREKQEELVKLQNWVIENDKKVVIIFEGRDAAGKGGAIRRITEYINPRQFRIVALNIPTEDERKQWFFQRYINQLPKPGEIVFFDRSWYNRAVVEPVNGFCTEHEYEIFMDQVNEFEKMLIQSDTLLIKFYFSITKQEQAKRFKQIKKDPKKQWKMTAVDEKAQELWDQYTTYKQRMFAETNSQIAPWKIIDADKKSPARLEAICHVLETIPYT</sequence>
<name>A0ABV9HXN5_9FLAO</name>
<evidence type="ECO:0000256" key="3">
    <source>
        <dbReference type="ARBA" id="ARBA00022777"/>
    </source>
</evidence>
<comment type="subunit">
    <text evidence="4">Homotetramer.</text>
</comment>
<dbReference type="NCBIfam" id="TIGR03707">
    <property type="entry name" value="PPK2_P_aer"/>
    <property type="match status" value="1"/>
</dbReference>
<keyword evidence="2 4" id="KW-0808">Transferase</keyword>
<feature type="domain" description="Polyphosphate kinase-2-related" evidence="5">
    <location>
        <begin position="41"/>
        <end position="258"/>
    </location>
</feature>
<dbReference type="EC" id="2.7.4.-" evidence="4"/>
<dbReference type="PANTHER" id="PTHR34383:SF1">
    <property type="entry name" value="ADP-POLYPHOSPHATE PHOSPHOTRANSFERASE"/>
    <property type="match status" value="1"/>
</dbReference>
<dbReference type="Pfam" id="PF03976">
    <property type="entry name" value="PPK2"/>
    <property type="match status" value="1"/>
</dbReference>
<dbReference type="InterPro" id="IPR016898">
    <property type="entry name" value="Polyphosphate_phosphotransfera"/>
</dbReference>
<proteinExistence type="inferred from homology"/>
<comment type="similarity">
    <text evidence="1 4">Belongs to the polyphosphate kinase 2 (PPK2) family. Class I subfamily.</text>
</comment>
<comment type="caution">
    <text evidence="6">The sequence shown here is derived from an EMBL/GenBank/DDBJ whole genome shotgun (WGS) entry which is preliminary data.</text>
</comment>
<protein>
    <recommendedName>
        <fullName evidence="4">ADP/GDP-polyphosphate phosphotransferase</fullName>
        <ecNumber evidence="4">2.7.4.-</ecNumber>
    </recommendedName>
    <alternativeName>
        <fullName evidence="4">Polyphosphate kinase PPK2</fullName>
    </alternativeName>
</protein>
<evidence type="ECO:0000256" key="1">
    <source>
        <dbReference type="ARBA" id="ARBA00009924"/>
    </source>
</evidence>
<dbReference type="Gene3D" id="3.40.50.300">
    <property type="entry name" value="P-loop containing nucleotide triphosphate hydrolases"/>
    <property type="match status" value="1"/>
</dbReference>
<keyword evidence="7" id="KW-1185">Reference proteome</keyword>
<dbReference type="SUPFAM" id="SSF52540">
    <property type="entry name" value="P-loop containing nucleoside triphosphate hydrolases"/>
    <property type="match status" value="1"/>
</dbReference>
<dbReference type="PIRSF" id="PIRSF028756">
    <property type="entry name" value="PPK2_prd"/>
    <property type="match status" value="1"/>
</dbReference>
<evidence type="ECO:0000259" key="5">
    <source>
        <dbReference type="Pfam" id="PF03976"/>
    </source>
</evidence>
<keyword evidence="3 4" id="KW-0418">Kinase</keyword>
<accession>A0ABV9HXN5</accession>
<evidence type="ECO:0000313" key="6">
    <source>
        <dbReference type="EMBL" id="MFC4634587.1"/>
    </source>
</evidence>
<comment type="function">
    <text evidence="4">Uses inorganic polyphosphate (polyP) as a donor to convert GDP to GTP or ADP to ATP.</text>
</comment>
<evidence type="ECO:0000313" key="7">
    <source>
        <dbReference type="Proteomes" id="UP001596043"/>
    </source>
</evidence>
<dbReference type="Proteomes" id="UP001596043">
    <property type="component" value="Unassembled WGS sequence"/>
</dbReference>
<organism evidence="6 7">
    <name type="scientific">Dokdonia ponticola</name>
    <dbReference type="NCBI Taxonomy" id="2041041"/>
    <lineage>
        <taxon>Bacteria</taxon>
        <taxon>Pseudomonadati</taxon>
        <taxon>Bacteroidota</taxon>
        <taxon>Flavobacteriia</taxon>
        <taxon>Flavobacteriales</taxon>
        <taxon>Flavobacteriaceae</taxon>
        <taxon>Dokdonia</taxon>
    </lineage>
</organism>
<dbReference type="InterPro" id="IPR022486">
    <property type="entry name" value="PPK2_PA0141"/>
</dbReference>
<reference evidence="7" key="1">
    <citation type="journal article" date="2019" name="Int. J. Syst. Evol. Microbiol.">
        <title>The Global Catalogue of Microorganisms (GCM) 10K type strain sequencing project: providing services to taxonomists for standard genome sequencing and annotation.</title>
        <authorList>
            <consortium name="The Broad Institute Genomics Platform"/>
            <consortium name="The Broad Institute Genome Sequencing Center for Infectious Disease"/>
            <person name="Wu L."/>
            <person name="Ma J."/>
        </authorList>
    </citation>
    <scope>NUCLEOTIDE SEQUENCE [LARGE SCALE GENOMIC DNA]</scope>
    <source>
        <strain evidence="7">YJ-61-S</strain>
    </source>
</reference>
<dbReference type="InterPro" id="IPR027417">
    <property type="entry name" value="P-loop_NTPase"/>
</dbReference>
<gene>
    <name evidence="6" type="primary">ppk2</name>
    <name evidence="6" type="ORF">ACFO3O_11750</name>
</gene>
<evidence type="ECO:0000256" key="2">
    <source>
        <dbReference type="ARBA" id="ARBA00022679"/>
    </source>
</evidence>
<evidence type="ECO:0000256" key="4">
    <source>
        <dbReference type="RuleBase" id="RU369062"/>
    </source>
</evidence>